<reference evidence="2 3" key="1">
    <citation type="submission" date="2019-06" db="EMBL/GenBank/DDBJ databases">
        <title>Sequencing the genomes of 1000 actinobacteria strains.</title>
        <authorList>
            <person name="Klenk H.-P."/>
        </authorList>
    </citation>
    <scope>NUCLEOTIDE SEQUENCE [LARGE SCALE GENOMIC DNA]</scope>
    <source>
        <strain evidence="2 3">DSM 45928</strain>
    </source>
</reference>
<keyword evidence="3" id="KW-1185">Reference proteome</keyword>
<feature type="domain" description="Metallo-beta-lactamase" evidence="1">
    <location>
        <begin position="123"/>
        <end position="319"/>
    </location>
</feature>
<dbReference type="SUPFAM" id="SSF56281">
    <property type="entry name" value="Metallo-hydrolase/oxidoreductase"/>
    <property type="match status" value="1"/>
</dbReference>
<dbReference type="EMBL" id="VFOW01000001">
    <property type="protein sequence ID" value="TQL76884.1"/>
    <property type="molecule type" value="Genomic_DNA"/>
</dbReference>
<dbReference type="Proteomes" id="UP000317043">
    <property type="component" value="Unassembled WGS sequence"/>
</dbReference>
<dbReference type="InterPro" id="IPR036866">
    <property type="entry name" value="RibonucZ/Hydroxyglut_hydro"/>
</dbReference>
<evidence type="ECO:0000259" key="1">
    <source>
        <dbReference type="Pfam" id="PF12706"/>
    </source>
</evidence>
<gene>
    <name evidence="2" type="ORF">FB566_2426</name>
</gene>
<dbReference type="Gene3D" id="3.60.15.10">
    <property type="entry name" value="Ribonuclease Z/Hydroxyacylglutathione hydrolase-like"/>
    <property type="match status" value="1"/>
</dbReference>
<dbReference type="AlphaFoldDB" id="A0A543AWD9"/>
<dbReference type="PANTHER" id="PTHR15032">
    <property type="entry name" value="N-ACYL-PHOSPHATIDYLETHANOLAMINE-HYDROLYZING PHOSPHOLIPASE D"/>
    <property type="match status" value="1"/>
</dbReference>
<comment type="caution">
    <text evidence="2">The sequence shown here is derived from an EMBL/GenBank/DDBJ whole genome shotgun (WGS) entry which is preliminary data.</text>
</comment>
<evidence type="ECO:0000313" key="2">
    <source>
        <dbReference type="EMBL" id="TQL76884.1"/>
    </source>
</evidence>
<sequence>MARIWSKLAIGAAVAAAGATAGWLLRDLPSQMGSRPLTGEGPRSDRIRRSRQFDGRTFVNPMNGDANVAPPVSLLRELASDRRLRQPPGLIPLAVPAFDDAPRDQVRAIWFGHSTVLVDIEGRRILLDPVWSHRVSPSRLVGPRRHHEPPIGLNALPPLDAVVISHDHYDHLDRDTIVALAADTDVQFVVPLGIGAHLERWGIPTGRCTELDWNETIEIAGIAITATAARHFSGRSLKRNDTLWSSWVLAGQEQRVFYAGDSGYFEGYRRIGADYGPFDLVVLPVGAYHTAWPDIHMTPEEAVKAQQDLGGGLLLPVHWATFSLAMHPWGEPVDRLWNEAKAHDIPIVVPRPGEAVEVGRPQPVDGWWQTMRDNNHLNHR</sequence>
<dbReference type="Pfam" id="PF12706">
    <property type="entry name" value="Lactamase_B_2"/>
    <property type="match status" value="1"/>
</dbReference>
<dbReference type="RefSeq" id="WP_142038966.1">
    <property type="nucleotide sequence ID" value="NZ_JBHTGS010000001.1"/>
</dbReference>
<accession>A0A543AWD9</accession>
<name>A0A543AWD9_9ACTN</name>
<dbReference type="PANTHER" id="PTHR15032:SF4">
    <property type="entry name" value="N-ACYL-PHOSPHATIDYLETHANOLAMINE-HYDROLYZING PHOSPHOLIPASE D"/>
    <property type="match status" value="1"/>
</dbReference>
<dbReference type="InterPro" id="IPR001279">
    <property type="entry name" value="Metallo-B-lactamas"/>
</dbReference>
<dbReference type="FunCoup" id="A0A543AWD9">
    <property type="interactions" value="156"/>
</dbReference>
<evidence type="ECO:0000313" key="3">
    <source>
        <dbReference type="Proteomes" id="UP000317043"/>
    </source>
</evidence>
<dbReference type="InParanoid" id="A0A543AWD9"/>
<organism evidence="2 3">
    <name type="scientific">Stackebrandtia endophytica</name>
    <dbReference type="NCBI Taxonomy" id="1496996"/>
    <lineage>
        <taxon>Bacteria</taxon>
        <taxon>Bacillati</taxon>
        <taxon>Actinomycetota</taxon>
        <taxon>Actinomycetes</taxon>
        <taxon>Glycomycetales</taxon>
        <taxon>Glycomycetaceae</taxon>
        <taxon>Stackebrandtia</taxon>
    </lineage>
</organism>
<protein>
    <submittedName>
        <fullName evidence="2">L-ascorbate metabolism protein UlaG (Beta-lactamase superfamily)</fullName>
    </submittedName>
</protein>
<dbReference type="GO" id="GO:0005737">
    <property type="term" value="C:cytoplasm"/>
    <property type="evidence" value="ECO:0007669"/>
    <property type="project" value="TreeGrafter"/>
</dbReference>
<dbReference type="OrthoDB" id="9805728at2"/>
<proteinExistence type="predicted"/>